<feature type="transmembrane region" description="Helical" evidence="7">
    <location>
        <begin position="161"/>
        <end position="180"/>
    </location>
</feature>
<keyword evidence="4" id="KW-0249">Electron transport</keyword>
<evidence type="ECO:0000256" key="5">
    <source>
        <dbReference type="ARBA" id="ARBA00023004"/>
    </source>
</evidence>
<accession>A0A934VDV1</accession>
<dbReference type="PROSITE" id="PS00198">
    <property type="entry name" value="4FE4S_FER_1"/>
    <property type="match status" value="1"/>
</dbReference>
<keyword evidence="7" id="KW-1133">Transmembrane helix</keyword>
<keyword evidence="2" id="KW-0004">4Fe-4S</keyword>
<evidence type="ECO:0000256" key="4">
    <source>
        <dbReference type="ARBA" id="ARBA00022982"/>
    </source>
</evidence>
<sequence length="470" mass="52548">MATNAPKRPNLDSVTTINEDGSRYFLQPADVRGKWTLWRRIFGFFLIAVYVLLPWIPINGAPAVFFDVENRQFHVFGLTLVPQDLWVMFFGISGLGFTLFFVTALLGRLWCGWACPYTVFLDHIFRRIERIVEGDAPARKKLAAAPWTTQKIIKRVIKHSLYALCATLIAHVFISYFVSLERLYQYMGQSPLAHATSFGIVIFLTAVLWFCFGYFREQFCVIMCPYGRLQSAMTDDDTINIGYDETRGEPRGAKGKAEGDCIDCKRCVTVCPTGIDIRNGLQMECIGCAACIDACDEIMVKVDRPKGLIRYDSLNGLNGKKHRFLRPRVFAYTALGLLGLCAFAFTASRNARPYTAQVSKVAMAGQPFQADAAGVRNFYQLRFLNKRNVDATYTVQLIDPPAGMILSGGDQKIPIGPRGEVTRQFVAISPIDSYQGRSTLTFRIIGEPGDVVIEQRAAFLGPNPETLDSP</sequence>
<keyword evidence="1" id="KW-0813">Transport</keyword>
<feature type="transmembrane region" description="Helical" evidence="7">
    <location>
        <begin position="192"/>
        <end position="215"/>
    </location>
</feature>
<gene>
    <name evidence="9" type="primary">ccoG</name>
    <name evidence="9" type="ORF">JIN81_06465</name>
</gene>
<dbReference type="InterPro" id="IPR017900">
    <property type="entry name" value="4Fe4S_Fe_S_CS"/>
</dbReference>
<keyword evidence="7" id="KW-0812">Transmembrane</keyword>
<dbReference type="PANTHER" id="PTHR30176">
    <property type="entry name" value="FERREDOXIN-TYPE PROTEIN NAPH"/>
    <property type="match status" value="1"/>
</dbReference>
<evidence type="ECO:0000256" key="6">
    <source>
        <dbReference type="ARBA" id="ARBA00023014"/>
    </source>
</evidence>
<organism evidence="9 10">
    <name type="scientific">Haloferula rosea</name>
    <dbReference type="NCBI Taxonomy" id="490093"/>
    <lineage>
        <taxon>Bacteria</taxon>
        <taxon>Pseudomonadati</taxon>
        <taxon>Verrucomicrobiota</taxon>
        <taxon>Verrucomicrobiia</taxon>
        <taxon>Verrucomicrobiales</taxon>
        <taxon>Verrucomicrobiaceae</taxon>
        <taxon>Haloferula</taxon>
    </lineage>
</organism>
<evidence type="ECO:0000256" key="1">
    <source>
        <dbReference type="ARBA" id="ARBA00022448"/>
    </source>
</evidence>
<reference evidence="9" key="1">
    <citation type="submission" date="2021-01" db="EMBL/GenBank/DDBJ databases">
        <title>Modified the classification status of verrucomicrobia.</title>
        <authorList>
            <person name="Feng X."/>
        </authorList>
    </citation>
    <scope>NUCLEOTIDE SEQUENCE</scope>
    <source>
        <strain evidence="9">KCTC 22201</strain>
    </source>
</reference>
<dbReference type="Gene3D" id="3.30.70.20">
    <property type="match status" value="1"/>
</dbReference>
<evidence type="ECO:0000256" key="2">
    <source>
        <dbReference type="ARBA" id="ARBA00022485"/>
    </source>
</evidence>
<keyword evidence="6" id="KW-0411">Iron-sulfur</keyword>
<dbReference type="RefSeq" id="WP_200277814.1">
    <property type="nucleotide sequence ID" value="NZ_JAENII010000004.1"/>
</dbReference>
<dbReference type="Gene3D" id="2.60.40.10">
    <property type="entry name" value="Immunoglobulins"/>
    <property type="match status" value="1"/>
</dbReference>
<dbReference type="GO" id="GO:0051539">
    <property type="term" value="F:4 iron, 4 sulfur cluster binding"/>
    <property type="evidence" value="ECO:0007669"/>
    <property type="project" value="UniProtKB-KW"/>
</dbReference>
<dbReference type="Pfam" id="PF11614">
    <property type="entry name" value="FixG_C"/>
    <property type="match status" value="1"/>
</dbReference>
<dbReference type="PANTHER" id="PTHR30176:SF3">
    <property type="entry name" value="FERREDOXIN-TYPE PROTEIN NAPH"/>
    <property type="match status" value="1"/>
</dbReference>
<dbReference type="EMBL" id="JAENII010000004">
    <property type="protein sequence ID" value="MBK1826654.1"/>
    <property type="molecule type" value="Genomic_DNA"/>
</dbReference>
<comment type="caution">
    <text evidence="9">The sequence shown here is derived from an EMBL/GenBank/DDBJ whole genome shotgun (WGS) entry which is preliminary data.</text>
</comment>
<evidence type="ECO:0000259" key="8">
    <source>
        <dbReference type="PROSITE" id="PS51379"/>
    </source>
</evidence>
<dbReference type="Proteomes" id="UP000658278">
    <property type="component" value="Unassembled WGS sequence"/>
</dbReference>
<dbReference type="Pfam" id="PF13746">
    <property type="entry name" value="Fer4_18"/>
    <property type="match status" value="1"/>
</dbReference>
<keyword evidence="3" id="KW-0479">Metal-binding</keyword>
<feature type="transmembrane region" description="Helical" evidence="7">
    <location>
        <begin position="329"/>
        <end position="347"/>
    </location>
</feature>
<evidence type="ECO:0000313" key="9">
    <source>
        <dbReference type="EMBL" id="MBK1826654.1"/>
    </source>
</evidence>
<dbReference type="InterPro" id="IPR013783">
    <property type="entry name" value="Ig-like_fold"/>
</dbReference>
<evidence type="ECO:0000256" key="3">
    <source>
        <dbReference type="ARBA" id="ARBA00022723"/>
    </source>
</evidence>
<keyword evidence="5" id="KW-0408">Iron</keyword>
<feature type="transmembrane region" description="Helical" evidence="7">
    <location>
        <begin position="85"/>
        <end position="106"/>
    </location>
</feature>
<dbReference type="Pfam" id="PF12801">
    <property type="entry name" value="Fer4_5"/>
    <property type="match status" value="1"/>
</dbReference>
<evidence type="ECO:0000313" key="10">
    <source>
        <dbReference type="Proteomes" id="UP000658278"/>
    </source>
</evidence>
<dbReference type="InterPro" id="IPR051684">
    <property type="entry name" value="Electron_Trans/Redox"/>
</dbReference>
<dbReference type="GO" id="GO:0046872">
    <property type="term" value="F:metal ion binding"/>
    <property type="evidence" value="ECO:0007669"/>
    <property type="project" value="UniProtKB-KW"/>
</dbReference>
<evidence type="ECO:0000256" key="7">
    <source>
        <dbReference type="SAM" id="Phobius"/>
    </source>
</evidence>
<dbReference type="InterPro" id="IPR032879">
    <property type="entry name" value="FixG_C"/>
</dbReference>
<feature type="transmembrane region" description="Helical" evidence="7">
    <location>
        <begin position="41"/>
        <end position="65"/>
    </location>
</feature>
<dbReference type="GO" id="GO:0005886">
    <property type="term" value="C:plasma membrane"/>
    <property type="evidence" value="ECO:0007669"/>
    <property type="project" value="TreeGrafter"/>
</dbReference>
<dbReference type="NCBIfam" id="TIGR02745">
    <property type="entry name" value="ccoG_rdxA_fixG"/>
    <property type="match status" value="1"/>
</dbReference>
<dbReference type="SUPFAM" id="SSF54862">
    <property type="entry name" value="4Fe-4S ferredoxins"/>
    <property type="match status" value="1"/>
</dbReference>
<keyword evidence="10" id="KW-1185">Reference proteome</keyword>
<name>A0A934VDV1_9BACT</name>
<dbReference type="InterPro" id="IPR017896">
    <property type="entry name" value="4Fe4S_Fe-S-bd"/>
</dbReference>
<feature type="domain" description="4Fe-4S ferredoxin-type" evidence="8">
    <location>
        <begin position="252"/>
        <end position="280"/>
    </location>
</feature>
<dbReference type="PROSITE" id="PS51379">
    <property type="entry name" value="4FE4S_FER_2"/>
    <property type="match status" value="1"/>
</dbReference>
<proteinExistence type="predicted"/>
<keyword evidence="7" id="KW-0472">Membrane</keyword>
<protein>
    <submittedName>
        <fullName evidence="9">Cytochrome c oxidase accessory protein CcoG</fullName>
    </submittedName>
</protein>
<dbReference type="InterPro" id="IPR014116">
    <property type="entry name" value="Cyt_c_oxidase_cbb3_FixG"/>
</dbReference>
<dbReference type="AlphaFoldDB" id="A0A934VDV1"/>